<dbReference type="PANTHER" id="PTHR14758">
    <property type="entry name" value="AGAP005440-PA"/>
    <property type="match status" value="1"/>
</dbReference>
<keyword evidence="6" id="KW-1185">Reference proteome</keyword>
<sequence length="352" mass="39434">MFPASPPVSPLLNKTSRGPSASDRLEADKARYVKTPQVIERRQNPAINAHFSHAMPQKSQLTDNSGLSPLEYTCTTSFSPVGQRRKIPQQCNEVLQNQSQCSSFTSNISKGLHQPDSTHGVCCTTPNPQEFLPYHQGNKAAPNSPETHPQYLRRVGVRRGYRPDSLIMYRQRREVSLTGKENDGETGLMFRLFQGTPLLKRSNQMPHNTTLSRDQRIPVSPRPLRSIKQHTPCKDTNAFSPTTEQTLSDEPTFEISTDAEHFFESCGLEGSLLNLLENYYKLTGDAPLGSLETITSVSGGMGETFIEDVKEEKTPVSVIERNARVIKWIYSCQKARATGNELEKQRPRESTV</sequence>
<dbReference type="Proteomes" id="UP000694569">
    <property type="component" value="Unplaced"/>
</dbReference>
<feature type="region of interest" description="Disordered" evidence="2">
    <location>
        <begin position="225"/>
        <end position="249"/>
    </location>
</feature>
<dbReference type="InterPro" id="IPR025739">
    <property type="entry name" value="FAM110_N"/>
</dbReference>
<dbReference type="OrthoDB" id="10028183at2759"/>
<dbReference type="PANTHER" id="PTHR14758:SF3">
    <property type="entry name" value="PROTEIN FAM110D"/>
    <property type="match status" value="1"/>
</dbReference>
<feature type="region of interest" description="Disordered" evidence="2">
    <location>
        <begin position="1"/>
        <end position="28"/>
    </location>
</feature>
<evidence type="ECO:0000256" key="1">
    <source>
        <dbReference type="ARBA" id="ARBA00010576"/>
    </source>
</evidence>
<accession>A0A8C5M4Z9</accession>
<dbReference type="Ensembl" id="ENSLLET00000009068.1">
    <property type="protein sequence ID" value="ENSLLEP00000008724.1"/>
    <property type="gene ID" value="ENSLLEG00000005570.1"/>
</dbReference>
<evidence type="ECO:0000256" key="2">
    <source>
        <dbReference type="SAM" id="MobiDB-lite"/>
    </source>
</evidence>
<protein>
    <submittedName>
        <fullName evidence="5">Family with sequence similarity 110 member D</fullName>
    </submittedName>
</protein>
<reference evidence="5" key="2">
    <citation type="submission" date="2025-09" db="UniProtKB">
        <authorList>
            <consortium name="Ensembl"/>
        </authorList>
    </citation>
    <scope>IDENTIFICATION</scope>
</reference>
<proteinExistence type="inferred from homology"/>
<dbReference type="AlphaFoldDB" id="A0A8C5M4Z9"/>
<feature type="domain" description="Centrosome-associated FAM110 C-terminal" evidence="3">
    <location>
        <begin position="247"/>
        <end position="335"/>
    </location>
</feature>
<dbReference type="InterPro" id="IPR025740">
    <property type="entry name" value="FAM110"/>
</dbReference>
<feature type="compositionally biased region" description="Polar residues" evidence="2">
    <location>
        <begin position="237"/>
        <end position="249"/>
    </location>
</feature>
<reference evidence="5" key="1">
    <citation type="submission" date="2025-08" db="UniProtKB">
        <authorList>
            <consortium name="Ensembl"/>
        </authorList>
    </citation>
    <scope>IDENTIFICATION</scope>
</reference>
<dbReference type="GeneTree" id="ENSGT00950000183056"/>
<evidence type="ECO:0000259" key="4">
    <source>
        <dbReference type="Pfam" id="PF14161"/>
    </source>
</evidence>
<comment type="similarity">
    <text evidence="1">Belongs to the FAM110 family.</text>
</comment>
<evidence type="ECO:0000313" key="6">
    <source>
        <dbReference type="Proteomes" id="UP000694569"/>
    </source>
</evidence>
<dbReference type="Pfam" id="PF14161">
    <property type="entry name" value="FAM110_N"/>
    <property type="match status" value="1"/>
</dbReference>
<dbReference type="Pfam" id="PF14160">
    <property type="entry name" value="FAM110_C"/>
    <property type="match status" value="1"/>
</dbReference>
<dbReference type="InterPro" id="IPR025741">
    <property type="entry name" value="FAM110_C"/>
</dbReference>
<organism evidence="5 6">
    <name type="scientific">Leptobrachium leishanense</name>
    <name type="common">Leishan spiny toad</name>
    <dbReference type="NCBI Taxonomy" id="445787"/>
    <lineage>
        <taxon>Eukaryota</taxon>
        <taxon>Metazoa</taxon>
        <taxon>Chordata</taxon>
        <taxon>Craniata</taxon>
        <taxon>Vertebrata</taxon>
        <taxon>Euteleostomi</taxon>
        <taxon>Amphibia</taxon>
        <taxon>Batrachia</taxon>
        <taxon>Anura</taxon>
        <taxon>Pelobatoidea</taxon>
        <taxon>Megophryidae</taxon>
        <taxon>Leptobrachium</taxon>
    </lineage>
</organism>
<evidence type="ECO:0000259" key="3">
    <source>
        <dbReference type="Pfam" id="PF14160"/>
    </source>
</evidence>
<name>A0A8C5M4Z9_9ANUR</name>
<evidence type="ECO:0000313" key="5">
    <source>
        <dbReference type="Ensembl" id="ENSLLEP00000008724.1"/>
    </source>
</evidence>
<feature type="domain" description="Centrosome-associated FAM110 N-terminal" evidence="4">
    <location>
        <begin position="15"/>
        <end position="47"/>
    </location>
</feature>